<evidence type="ECO:0008006" key="4">
    <source>
        <dbReference type="Google" id="ProtNLM"/>
    </source>
</evidence>
<name>A0A837I8Z0_9BACT</name>
<dbReference type="AlphaFoldDB" id="A0A837I8Z0"/>
<keyword evidence="1" id="KW-1133">Transmembrane helix</keyword>
<proteinExistence type="predicted"/>
<dbReference type="EMBL" id="LCHP01000005">
    <property type="protein sequence ID" value="KKT36523.1"/>
    <property type="molecule type" value="Genomic_DNA"/>
</dbReference>
<feature type="transmembrane region" description="Helical" evidence="1">
    <location>
        <begin position="40"/>
        <end position="64"/>
    </location>
</feature>
<sequence>MHGKQLVNKEQIFAMQKSAVSCQMSVVKCPSRGVATLPTVMLLGVMALVVAVSITTLSFTELFISQGSAQSSRAHFYAEAGARDALIKIARNKTYLCATTDCYSVNFSSNGCTLSKDCAKVQVTGNDTSKTITSKGIMNANTRTLQVALTLDTDGLITSATWNEVTN</sequence>
<dbReference type="Proteomes" id="UP000033815">
    <property type="component" value="Unassembled WGS sequence"/>
</dbReference>
<reference evidence="2 3" key="1">
    <citation type="journal article" date="2015" name="Nature">
        <title>rRNA introns, odd ribosomes, and small enigmatic genomes across a large radiation of phyla.</title>
        <authorList>
            <person name="Brown C.T."/>
            <person name="Hug L.A."/>
            <person name="Thomas B.C."/>
            <person name="Sharon I."/>
            <person name="Castelle C.J."/>
            <person name="Singh A."/>
            <person name="Wilkins M.J."/>
            <person name="Williams K.H."/>
            <person name="Banfield J.F."/>
        </authorList>
    </citation>
    <scope>NUCLEOTIDE SEQUENCE [LARGE SCALE GENOMIC DNA]</scope>
</reference>
<comment type="caution">
    <text evidence="2">The sequence shown here is derived from an EMBL/GenBank/DDBJ whole genome shotgun (WGS) entry which is preliminary data.</text>
</comment>
<evidence type="ECO:0000256" key="1">
    <source>
        <dbReference type="SAM" id="Phobius"/>
    </source>
</evidence>
<accession>A0A837I8Z0</accession>
<gene>
    <name evidence="2" type="ORF">UW25_C0005G0005</name>
</gene>
<protein>
    <recommendedName>
        <fullName evidence="4">Type 4 fimbrial biogenesis protein PilX N-terminal domain-containing protein</fullName>
    </recommendedName>
</protein>
<evidence type="ECO:0000313" key="3">
    <source>
        <dbReference type="Proteomes" id="UP000033815"/>
    </source>
</evidence>
<keyword evidence="1" id="KW-0812">Transmembrane</keyword>
<evidence type="ECO:0000313" key="2">
    <source>
        <dbReference type="EMBL" id="KKT36523.1"/>
    </source>
</evidence>
<organism evidence="2 3">
    <name type="scientific">Candidatus Nomurabacteria bacterium GW2011_GWB1_44_12</name>
    <dbReference type="NCBI Taxonomy" id="1618748"/>
    <lineage>
        <taxon>Bacteria</taxon>
        <taxon>Candidatus Nomuraibacteriota</taxon>
    </lineage>
</organism>
<keyword evidence="1" id="KW-0472">Membrane</keyword>